<evidence type="ECO:0000256" key="1">
    <source>
        <dbReference type="SAM" id="MobiDB-lite"/>
    </source>
</evidence>
<sequence>MPSLLLGAAALGLIAGLCAGYQIQAGREPTQLPPLSQPRLEQTAGEASAPLPVARDRKVKTDGDLRRLLLKKPDGARAAEFPGEDGWMSLAQLAETYNDPAGGYGWLLEAEFRRAAAVAWIEGGTRSVEVRLLQFRQEEVLGARDEAEDSYGWAGRDSDAESWAIPGTGDGKAYTYRRPRSSDGVSVYEAEAHAWRGDVSVQIWINDTKPIPKKAIVDLAKRQMERL</sequence>
<reference evidence="2 3" key="1">
    <citation type="submission" date="2022-05" db="EMBL/GenBank/DDBJ databases">
        <title>Genome Resource of Streptomyces lavenduligriseus GA1-1, a Strain with Broad-Spectrum Antifungal Activity against Phytopathogenic Fungi.</title>
        <authorList>
            <person name="Qi D."/>
        </authorList>
    </citation>
    <scope>NUCLEOTIDE SEQUENCE [LARGE SCALE GENOMIC DNA]</scope>
    <source>
        <strain evidence="2 3">GA1-1</strain>
    </source>
</reference>
<dbReference type="Proteomes" id="UP001202052">
    <property type="component" value="Unassembled WGS sequence"/>
</dbReference>
<organism evidence="2 3">
    <name type="scientific">Streptomyces lavenduligriseus</name>
    <dbReference type="NCBI Taxonomy" id="67315"/>
    <lineage>
        <taxon>Bacteria</taxon>
        <taxon>Bacillati</taxon>
        <taxon>Actinomycetota</taxon>
        <taxon>Actinomycetes</taxon>
        <taxon>Kitasatosporales</taxon>
        <taxon>Streptomycetaceae</taxon>
        <taxon>Streptomyces</taxon>
    </lineage>
</organism>
<evidence type="ECO:0000313" key="2">
    <source>
        <dbReference type="EMBL" id="MCL3994253.1"/>
    </source>
</evidence>
<keyword evidence="3" id="KW-1185">Reference proteome</keyword>
<proteinExistence type="predicted"/>
<evidence type="ECO:0000313" key="3">
    <source>
        <dbReference type="Proteomes" id="UP001202052"/>
    </source>
</evidence>
<protein>
    <recommendedName>
        <fullName evidence="4">Lipoprotein</fullName>
    </recommendedName>
</protein>
<evidence type="ECO:0008006" key="4">
    <source>
        <dbReference type="Google" id="ProtNLM"/>
    </source>
</evidence>
<accession>A0ABT0NSG7</accession>
<gene>
    <name evidence="2" type="ORF">M4438_12085</name>
</gene>
<name>A0ABT0NSG7_9ACTN</name>
<feature type="region of interest" description="Disordered" evidence="1">
    <location>
        <begin position="29"/>
        <end position="53"/>
    </location>
</feature>
<dbReference type="RefSeq" id="WP_249459107.1">
    <property type="nucleotide sequence ID" value="NZ_JAMCCK010000015.1"/>
</dbReference>
<comment type="caution">
    <text evidence="2">The sequence shown here is derived from an EMBL/GenBank/DDBJ whole genome shotgun (WGS) entry which is preliminary data.</text>
</comment>
<dbReference type="EMBL" id="JAMCCK010000015">
    <property type="protein sequence ID" value="MCL3994253.1"/>
    <property type="molecule type" value="Genomic_DNA"/>
</dbReference>